<accession>A0A6J1NV01</accession>
<protein>
    <submittedName>
        <fullName evidence="15">Pickpocket protein 28-like</fullName>
    </submittedName>
</protein>
<proteinExistence type="inferred from homology"/>
<dbReference type="GO" id="GO:0015280">
    <property type="term" value="F:ligand-gated sodium channel activity"/>
    <property type="evidence" value="ECO:0007669"/>
    <property type="project" value="TreeGrafter"/>
</dbReference>
<dbReference type="OrthoDB" id="6021021at2759"/>
<evidence type="ECO:0000313" key="14">
    <source>
        <dbReference type="Proteomes" id="UP001652582"/>
    </source>
</evidence>
<evidence type="ECO:0000256" key="5">
    <source>
        <dbReference type="ARBA" id="ARBA00022692"/>
    </source>
</evidence>
<evidence type="ECO:0000256" key="7">
    <source>
        <dbReference type="ARBA" id="ARBA00023053"/>
    </source>
</evidence>
<keyword evidence="7" id="KW-0915">Sodium</keyword>
<dbReference type="Gene3D" id="1.10.287.770">
    <property type="entry name" value="YojJ-like"/>
    <property type="match status" value="1"/>
</dbReference>
<evidence type="ECO:0000256" key="9">
    <source>
        <dbReference type="ARBA" id="ARBA00023136"/>
    </source>
</evidence>
<evidence type="ECO:0000256" key="11">
    <source>
        <dbReference type="ARBA" id="ARBA00023303"/>
    </source>
</evidence>
<dbReference type="AlphaFoldDB" id="A0A6J1NV01"/>
<keyword evidence="6 13" id="KW-1133">Transmembrane helix</keyword>
<dbReference type="GeneID" id="112053440"/>
<keyword evidence="3 12" id="KW-0813">Transport</keyword>
<dbReference type="Pfam" id="PF00858">
    <property type="entry name" value="ASC"/>
    <property type="match status" value="1"/>
</dbReference>
<dbReference type="KEGG" id="bany:112053440"/>
<name>A0A6J1NV01_BICAN</name>
<keyword evidence="5 12" id="KW-0812">Transmembrane</keyword>
<dbReference type="GO" id="GO:0005886">
    <property type="term" value="C:plasma membrane"/>
    <property type="evidence" value="ECO:0007669"/>
    <property type="project" value="TreeGrafter"/>
</dbReference>
<dbReference type="PANTHER" id="PTHR11690">
    <property type="entry name" value="AMILORIDE-SENSITIVE SODIUM CHANNEL-RELATED"/>
    <property type="match status" value="1"/>
</dbReference>
<dbReference type="RefSeq" id="XP_023948613.2">
    <property type="nucleotide sequence ID" value="XM_024092845.2"/>
</dbReference>
<keyword evidence="11 12" id="KW-0407">Ion channel</keyword>
<keyword evidence="4 12" id="KW-0894">Sodium channel</keyword>
<dbReference type="Proteomes" id="UP001652582">
    <property type="component" value="Chromosome 19"/>
</dbReference>
<keyword evidence="10 12" id="KW-0739">Sodium transport</keyword>
<sequence length="320" mass="36873">MAQLNRTRNQGWTMEDGYPDYEQTFPERGSGAGAKAGLELKLTELEEHLDNFCKGRLSGFKILLHNPCDLPRPSQQYIRIPTYADVTLSFIASMEMTSEGLEVFSPTGRQCYFAEERTLTYFRQYTQSNCEFECLTNYTYARCGCVHFSMPHGPNMAICNVGSTDCINKAETELATFDIDDEQRGNVTIEQAFYIAIECNCLPACNSIAYETETTLSVLHDEDRHTFRLNWRDFDLETYKVSNIMLFFKKSQFELWIRSELYGTSDILASCEGLLGLFMGFSVINIIEILYFCILSICRRHKTAQRHPDEEELEHSKDKF</sequence>
<evidence type="ECO:0000256" key="1">
    <source>
        <dbReference type="ARBA" id="ARBA00004141"/>
    </source>
</evidence>
<keyword evidence="14" id="KW-1185">Reference proteome</keyword>
<evidence type="ECO:0000256" key="4">
    <source>
        <dbReference type="ARBA" id="ARBA00022461"/>
    </source>
</evidence>
<evidence type="ECO:0000313" key="15">
    <source>
        <dbReference type="RefSeq" id="XP_023948613.2"/>
    </source>
</evidence>
<comment type="subcellular location">
    <subcellularLocation>
        <location evidence="1">Membrane</location>
        <topology evidence="1">Multi-pass membrane protein</topology>
    </subcellularLocation>
</comment>
<evidence type="ECO:0000256" key="3">
    <source>
        <dbReference type="ARBA" id="ARBA00022448"/>
    </source>
</evidence>
<gene>
    <name evidence="15" type="primary">LOC112053440</name>
</gene>
<keyword evidence="9 13" id="KW-0472">Membrane</keyword>
<dbReference type="PANTHER" id="PTHR11690:SF288">
    <property type="entry name" value="AMILORIDE-SENSITIVE NA+ CHANNEL-RELATED"/>
    <property type="match status" value="1"/>
</dbReference>
<evidence type="ECO:0000256" key="10">
    <source>
        <dbReference type="ARBA" id="ARBA00023201"/>
    </source>
</evidence>
<organism evidence="14 15">
    <name type="scientific">Bicyclus anynana</name>
    <name type="common">Squinting bush brown butterfly</name>
    <dbReference type="NCBI Taxonomy" id="110368"/>
    <lineage>
        <taxon>Eukaryota</taxon>
        <taxon>Metazoa</taxon>
        <taxon>Ecdysozoa</taxon>
        <taxon>Arthropoda</taxon>
        <taxon>Hexapoda</taxon>
        <taxon>Insecta</taxon>
        <taxon>Pterygota</taxon>
        <taxon>Neoptera</taxon>
        <taxon>Endopterygota</taxon>
        <taxon>Lepidoptera</taxon>
        <taxon>Glossata</taxon>
        <taxon>Ditrysia</taxon>
        <taxon>Papilionoidea</taxon>
        <taxon>Nymphalidae</taxon>
        <taxon>Satyrinae</taxon>
        <taxon>Satyrini</taxon>
        <taxon>Mycalesina</taxon>
        <taxon>Bicyclus</taxon>
    </lineage>
</organism>
<evidence type="ECO:0000256" key="2">
    <source>
        <dbReference type="ARBA" id="ARBA00007193"/>
    </source>
</evidence>
<keyword evidence="8 12" id="KW-0406">Ion transport</keyword>
<feature type="transmembrane region" description="Helical" evidence="13">
    <location>
        <begin position="274"/>
        <end position="298"/>
    </location>
</feature>
<evidence type="ECO:0000256" key="13">
    <source>
        <dbReference type="SAM" id="Phobius"/>
    </source>
</evidence>
<reference evidence="15" key="1">
    <citation type="submission" date="2025-08" db="UniProtKB">
        <authorList>
            <consortium name="RefSeq"/>
        </authorList>
    </citation>
    <scope>IDENTIFICATION</scope>
</reference>
<dbReference type="InterPro" id="IPR001873">
    <property type="entry name" value="ENaC"/>
</dbReference>
<evidence type="ECO:0000256" key="6">
    <source>
        <dbReference type="ARBA" id="ARBA00022989"/>
    </source>
</evidence>
<evidence type="ECO:0000256" key="8">
    <source>
        <dbReference type="ARBA" id="ARBA00023065"/>
    </source>
</evidence>
<comment type="similarity">
    <text evidence="2 12">Belongs to the amiloride-sensitive sodium channel (TC 1.A.6) family.</text>
</comment>
<evidence type="ECO:0000256" key="12">
    <source>
        <dbReference type="RuleBase" id="RU000679"/>
    </source>
</evidence>
<dbReference type="Gene3D" id="1.10.287.820">
    <property type="entry name" value="Acid-sensing ion channel domain"/>
    <property type="match status" value="1"/>
</dbReference>